<evidence type="ECO:0000256" key="7">
    <source>
        <dbReference type="ARBA" id="ARBA00022553"/>
    </source>
</evidence>
<dbReference type="GO" id="GO:0008270">
    <property type="term" value="F:zinc ion binding"/>
    <property type="evidence" value="ECO:0007669"/>
    <property type="project" value="UniProtKB-KW"/>
</dbReference>
<dbReference type="GO" id="GO:0016567">
    <property type="term" value="P:protein ubiquitination"/>
    <property type="evidence" value="ECO:0007669"/>
    <property type="project" value="UniProtKB-UniRule"/>
</dbReference>
<dbReference type="GO" id="GO:0009893">
    <property type="term" value="P:positive regulation of metabolic process"/>
    <property type="evidence" value="ECO:0007669"/>
    <property type="project" value="UniProtKB-ARBA"/>
</dbReference>
<dbReference type="PROSITE" id="PS51873">
    <property type="entry name" value="TRIAD"/>
    <property type="match status" value="1"/>
</dbReference>
<dbReference type="AlphaFoldDB" id="A0A8R1DXF4"/>
<dbReference type="EC" id="2.3.2.31" evidence="5 19"/>
<dbReference type="PANTHER" id="PTHR11685">
    <property type="entry name" value="RBR FAMILY RING FINGER AND IBR DOMAIN-CONTAINING"/>
    <property type="match status" value="1"/>
</dbReference>
<dbReference type="SUPFAM" id="SSF57850">
    <property type="entry name" value="RING/U-box"/>
    <property type="match status" value="2"/>
</dbReference>
<evidence type="ECO:0000313" key="23">
    <source>
        <dbReference type="EnsemblMetazoa" id="CJA15413.1"/>
    </source>
</evidence>
<dbReference type="Gene3D" id="1.20.120.1750">
    <property type="match status" value="1"/>
</dbReference>
<dbReference type="InterPro" id="IPR044066">
    <property type="entry name" value="TRIAD_supradom"/>
</dbReference>
<dbReference type="InterPro" id="IPR041565">
    <property type="entry name" value="Parkin_Znf-RING"/>
</dbReference>
<comment type="subunit">
    <text evidence="19">Forms an E3 ubiquitin ligase complex.</text>
</comment>
<keyword evidence="24" id="KW-1185">Reference proteome</keyword>
<dbReference type="PRINTS" id="PR01475">
    <property type="entry name" value="PARKIN"/>
</dbReference>
<evidence type="ECO:0000256" key="12">
    <source>
        <dbReference type="ARBA" id="ARBA00022786"/>
    </source>
</evidence>
<evidence type="ECO:0000256" key="9">
    <source>
        <dbReference type="ARBA" id="ARBA00022723"/>
    </source>
</evidence>
<dbReference type="Proteomes" id="UP000005237">
    <property type="component" value="Unassembled WGS sequence"/>
</dbReference>
<keyword evidence="8" id="KW-0808">Transferase</keyword>
<evidence type="ECO:0000256" key="20">
    <source>
        <dbReference type="PIRSR" id="PIRSR037880-1"/>
    </source>
</evidence>
<dbReference type="Gene3D" id="3.10.20.90">
    <property type="entry name" value="Phosphatidylinositol 3-kinase Catalytic Subunit, Chain A, domain 1"/>
    <property type="match status" value="1"/>
</dbReference>
<reference evidence="23" key="2">
    <citation type="submission" date="2022-06" db="UniProtKB">
        <authorList>
            <consortium name="EnsemblMetazoa"/>
        </authorList>
    </citation>
    <scope>IDENTIFICATION</scope>
    <source>
        <strain evidence="23">DF5081</strain>
    </source>
</reference>
<comment type="subcellular location">
    <subcellularLocation>
        <location evidence="3">Cytoplasm</location>
        <location evidence="3">Cytosol</location>
    </subcellularLocation>
    <subcellularLocation>
        <location evidence="2 19">Mitochondrion</location>
    </subcellularLocation>
</comment>
<dbReference type="InterPro" id="IPR054694">
    <property type="entry name" value="Parkin-like_IBR"/>
</dbReference>
<dbReference type="InterPro" id="IPR031127">
    <property type="entry name" value="E3_UB_ligase_RBR"/>
</dbReference>
<evidence type="ECO:0000256" key="14">
    <source>
        <dbReference type="ARBA" id="ARBA00022843"/>
    </source>
</evidence>
<evidence type="ECO:0000256" key="19">
    <source>
        <dbReference type="PIRNR" id="PIRNR037880"/>
    </source>
</evidence>
<keyword evidence="14 19" id="KW-0832">Ubl conjugation</keyword>
<comment type="catalytic activity">
    <reaction evidence="1 19">
        <text>[E2 ubiquitin-conjugating enzyme]-S-ubiquitinyl-L-cysteine + [acceptor protein]-L-lysine = [E2 ubiquitin-conjugating enzyme]-L-cysteine + [acceptor protein]-N(6)-ubiquitinyl-L-lysine.</text>
        <dbReference type="EC" id="2.3.2.31"/>
    </reaction>
</comment>
<dbReference type="InterPro" id="IPR002867">
    <property type="entry name" value="IBR_dom"/>
</dbReference>
<feature type="domain" description="Ubiquitin-like" evidence="21">
    <location>
        <begin position="17"/>
        <end position="95"/>
    </location>
</feature>
<reference evidence="24" key="1">
    <citation type="submission" date="2010-08" db="EMBL/GenBank/DDBJ databases">
        <authorList>
            <consortium name="Caenorhabditis japonica Sequencing Consortium"/>
            <person name="Wilson R.K."/>
        </authorList>
    </citation>
    <scope>NUCLEOTIDE SEQUENCE [LARGE SCALE GENOMIC DNA]</scope>
    <source>
        <strain evidence="24">DF5081</strain>
    </source>
</reference>
<dbReference type="GO" id="GO:0006914">
    <property type="term" value="P:autophagy"/>
    <property type="evidence" value="ECO:0007669"/>
    <property type="project" value="UniProtKB-UniRule"/>
</dbReference>
<keyword evidence="9 19" id="KW-0479">Metal-binding</keyword>
<evidence type="ECO:0000256" key="11">
    <source>
        <dbReference type="ARBA" id="ARBA00022771"/>
    </source>
</evidence>
<evidence type="ECO:0000313" key="24">
    <source>
        <dbReference type="Proteomes" id="UP000005237"/>
    </source>
</evidence>
<comment type="similarity">
    <text evidence="17 19">Belongs to the RBR family. Parkin subfamily.</text>
</comment>
<keyword evidence="15 19" id="KW-0072">Autophagy</keyword>
<dbReference type="GO" id="GO:0061630">
    <property type="term" value="F:ubiquitin protein ligase activity"/>
    <property type="evidence" value="ECO:0007669"/>
    <property type="project" value="UniProtKB-EC"/>
</dbReference>
<evidence type="ECO:0000256" key="4">
    <source>
        <dbReference type="ARBA" id="ARBA00004906"/>
    </source>
</evidence>
<evidence type="ECO:0000256" key="10">
    <source>
        <dbReference type="ARBA" id="ARBA00022737"/>
    </source>
</evidence>
<dbReference type="PIRSF" id="PIRSF037880">
    <property type="entry name" value="Parkin"/>
    <property type="match status" value="1"/>
</dbReference>
<keyword evidence="16 19" id="KW-0496">Mitochondrion</keyword>
<sequence length="400" mass="45324">MADAHADADADANSSAITIFIQDRKTSKRRNLIVKVKNTENIEKLTKNVEKLTQIPSDELEVVFCGKKLAKSTIMRDLSLTPATQIMLLRSPNGAKQVNDVKNGINLATDSSSILGSFYMWCKKCDKVKRGKLRVYCQKCTSTAVLVKAEPQNWTDVLKSKRIPVTCENCQSEGVFAEFKFKCLKCNDLGAALTHIRGNWQLAECCICDAKEPIVMDLGCNHITCLACFKKYLLSTLETFAFINHPPYGFTLGCPFPGCNRVVQDVHHFHLMGHSEYDEYQRKATEKLILINDEGVTCPNVKCGQSFFWAPYDDDGRSQCPDCFYSFCRKCTERECICHRQDDLTKSTIEATTRKCPKCSVSTERNGGCAHIHCTSCGMDWCFKCVAEWKEECQWDHWFH</sequence>
<dbReference type="InterPro" id="IPR041170">
    <property type="entry name" value="Znf-RING_14"/>
</dbReference>
<evidence type="ECO:0000256" key="6">
    <source>
        <dbReference type="ARBA" id="ARBA00022490"/>
    </source>
</evidence>
<evidence type="ECO:0000256" key="17">
    <source>
        <dbReference type="ARBA" id="ARBA00029442"/>
    </source>
</evidence>
<keyword evidence="10" id="KW-0677">Repeat</keyword>
<evidence type="ECO:0000256" key="15">
    <source>
        <dbReference type="ARBA" id="ARBA00023006"/>
    </source>
</evidence>
<evidence type="ECO:0000256" key="3">
    <source>
        <dbReference type="ARBA" id="ARBA00004514"/>
    </source>
</evidence>
<accession>A0A8R1DXF4</accession>
<evidence type="ECO:0000259" key="21">
    <source>
        <dbReference type="PROSITE" id="PS50053"/>
    </source>
</evidence>
<evidence type="ECO:0000256" key="1">
    <source>
        <dbReference type="ARBA" id="ARBA00001798"/>
    </source>
</evidence>
<dbReference type="Pfam" id="PF17978">
    <property type="entry name" value="zf-RING_14"/>
    <property type="match status" value="1"/>
</dbReference>
<dbReference type="InterPro" id="IPR000626">
    <property type="entry name" value="Ubiquitin-like_dom"/>
</dbReference>
<evidence type="ECO:0000256" key="8">
    <source>
        <dbReference type="ARBA" id="ARBA00022679"/>
    </source>
</evidence>
<evidence type="ECO:0000259" key="22">
    <source>
        <dbReference type="PROSITE" id="PS51873"/>
    </source>
</evidence>
<dbReference type="EnsemblMetazoa" id="CJA15413.1">
    <property type="protein sequence ID" value="CJA15413.1"/>
    <property type="gene ID" value="WBGene00134617"/>
</dbReference>
<dbReference type="InterPro" id="IPR029071">
    <property type="entry name" value="Ubiquitin-like_domsf"/>
</dbReference>
<keyword evidence="13 19" id="KW-0862">Zinc</keyword>
<dbReference type="CDD" id="cd17039">
    <property type="entry name" value="Ubl_ubiquitin_like"/>
    <property type="match status" value="1"/>
</dbReference>
<keyword evidence="7" id="KW-0597">Phosphoprotein</keyword>
<dbReference type="SMART" id="SM00647">
    <property type="entry name" value="IBR"/>
    <property type="match status" value="2"/>
</dbReference>
<dbReference type="GO" id="GO:0005739">
    <property type="term" value="C:mitochondrion"/>
    <property type="evidence" value="ECO:0007669"/>
    <property type="project" value="UniProtKB-SubCell"/>
</dbReference>
<evidence type="ECO:0000256" key="18">
    <source>
        <dbReference type="ARBA" id="ARBA00029536"/>
    </source>
</evidence>
<keyword evidence="11" id="KW-0863">Zinc-finger</keyword>
<evidence type="ECO:0000256" key="16">
    <source>
        <dbReference type="ARBA" id="ARBA00023128"/>
    </source>
</evidence>
<feature type="active site" evidence="20">
    <location>
        <position position="369"/>
    </location>
</feature>
<comment type="pathway">
    <text evidence="4 19">Protein modification; protein ubiquitination.</text>
</comment>
<dbReference type="PROSITE" id="PS50053">
    <property type="entry name" value="UBIQUITIN_2"/>
    <property type="match status" value="1"/>
</dbReference>
<evidence type="ECO:0000256" key="13">
    <source>
        <dbReference type="ARBA" id="ARBA00022833"/>
    </source>
</evidence>
<dbReference type="Pfam" id="PF17976">
    <property type="entry name" value="zf-RING_12"/>
    <property type="match status" value="1"/>
</dbReference>
<proteinExistence type="inferred from homology"/>
<keyword evidence="6" id="KW-0963">Cytoplasm</keyword>
<protein>
    <recommendedName>
        <fullName evidence="18 19">E3 ubiquitin-protein ligase parkin</fullName>
        <ecNumber evidence="5 19">2.3.2.31</ecNumber>
    </recommendedName>
</protein>
<dbReference type="GO" id="GO:0000151">
    <property type="term" value="C:ubiquitin ligase complex"/>
    <property type="evidence" value="ECO:0007669"/>
    <property type="project" value="UniProtKB-UniRule"/>
</dbReference>
<evidence type="ECO:0000256" key="5">
    <source>
        <dbReference type="ARBA" id="ARBA00012251"/>
    </source>
</evidence>
<dbReference type="InterPro" id="IPR003977">
    <property type="entry name" value="Parkin"/>
</dbReference>
<dbReference type="Pfam" id="PF22605">
    <property type="entry name" value="IBR_2"/>
    <property type="match status" value="1"/>
</dbReference>
<feature type="domain" description="RING-type" evidence="22">
    <location>
        <begin position="201"/>
        <end position="400"/>
    </location>
</feature>
<evidence type="ECO:0000256" key="2">
    <source>
        <dbReference type="ARBA" id="ARBA00004173"/>
    </source>
</evidence>
<dbReference type="SUPFAM" id="SSF54236">
    <property type="entry name" value="Ubiquitin-like"/>
    <property type="match status" value="1"/>
</dbReference>
<name>A0A8R1DXF4_CAEJA</name>
<organism evidence="23 24">
    <name type="scientific">Caenorhabditis japonica</name>
    <dbReference type="NCBI Taxonomy" id="281687"/>
    <lineage>
        <taxon>Eukaryota</taxon>
        <taxon>Metazoa</taxon>
        <taxon>Ecdysozoa</taxon>
        <taxon>Nematoda</taxon>
        <taxon>Chromadorea</taxon>
        <taxon>Rhabditida</taxon>
        <taxon>Rhabditina</taxon>
        <taxon>Rhabditomorpha</taxon>
        <taxon>Rhabditoidea</taxon>
        <taxon>Rhabditidae</taxon>
        <taxon>Peloderinae</taxon>
        <taxon>Caenorhabditis</taxon>
    </lineage>
</organism>
<comment type="function">
    <text evidence="19">Functions within a multiprotein E3 ubiquitin ligase complex, catalyzing the covalent attachment of ubiquitin moieties onto substrate proteins.</text>
</comment>
<keyword evidence="12 19" id="KW-0833">Ubl conjugation pathway</keyword>
<dbReference type="GO" id="GO:0005829">
    <property type="term" value="C:cytosol"/>
    <property type="evidence" value="ECO:0007669"/>
    <property type="project" value="UniProtKB-SubCell"/>
</dbReference>